<dbReference type="Pfam" id="PF00691">
    <property type="entry name" value="OmpA"/>
    <property type="match status" value="1"/>
</dbReference>
<evidence type="ECO:0000259" key="4">
    <source>
        <dbReference type="PROSITE" id="PS51123"/>
    </source>
</evidence>
<dbReference type="InterPro" id="IPR006665">
    <property type="entry name" value="OmpA-like"/>
</dbReference>
<reference evidence="5 6" key="1">
    <citation type="journal article" date="2017" name="Front. Microbiol.">
        <title>Labilibaculum manganireducens gen. nov., sp. nov. and Labilibaculum filiforme sp. nov., Novel Bacteroidetes Isolated from Subsurface Sediments of the Baltic Sea.</title>
        <authorList>
            <person name="Vandieken V."/>
            <person name="Marshall I.P."/>
            <person name="Niemann H."/>
            <person name="Engelen B."/>
            <person name="Cypionka H."/>
        </authorList>
    </citation>
    <scope>NUCLEOTIDE SEQUENCE [LARGE SCALE GENOMIC DNA]</scope>
    <source>
        <strain evidence="5 6">59.10-2M</strain>
    </source>
</reference>
<evidence type="ECO:0000256" key="1">
    <source>
        <dbReference type="ARBA" id="ARBA00022729"/>
    </source>
</evidence>
<dbReference type="InterPro" id="IPR050330">
    <property type="entry name" value="Bact_OuterMem_StrucFunc"/>
</dbReference>
<dbReference type="RefSeq" id="WP_101310172.1">
    <property type="nucleotide sequence ID" value="NZ_MVDE01000018.1"/>
</dbReference>
<dbReference type="CDD" id="cd07185">
    <property type="entry name" value="OmpA_C-like"/>
    <property type="match status" value="1"/>
</dbReference>
<dbReference type="InterPro" id="IPR027385">
    <property type="entry name" value="Beta-barrel_OMP"/>
</dbReference>
<sequence length="477" mass="53551">MKKYKIQVLIGFSLFVFGSVQAQKTDQFLSLDMGGGLHSMQYSLQNGKVKRQFGYGFHLSYSYFFNSHWGVQTGIGMQKCRSEATLNYQSSTSEIDSDGDSYEFRNRFDNWQEKQDVYFVDIPLSIQYQKMLGKKFGILAGLGAQISIPAQAAYETTGGEMVTTAYYSQWNVELYDLPQHGLGSLTTKYKGDISLNPSYSAIAELDGFYQVSEKIDVYAGCYCNYGFTNLISPEKKIVYQPDGVYNGILASDQVSKVDLLSFGLKVGVRFRINKVRRSISRKKGSINEAQTAEHSGPLLPAGSVKEELGIEAAKTGSMNEVQATEHSGLLLSADSVKEELDIEPVKSEIKTSVNKEETPIEKARQISDSMNLEFSFNSIELIKEQDSNFKILSNLLKENQEIQLQIIGHTCNIADYETNMIVGLKRAEYVKSKLIELGVPPFQMEIESRGLNEPLFENTSEENRAKNRRVEIKVISK</sequence>
<dbReference type="PROSITE" id="PS51123">
    <property type="entry name" value="OMPA_2"/>
    <property type="match status" value="1"/>
</dbReference>
<dbReference type="GO" id="GO:0016020">
    <property type="term" value="C:membrane"/>
    <property type="evidence" value="ECO:0007669"/>
    <property type="project" value="UniProtKB-UniRule"/>
</dbReference>
<dbReference type="PANTHER" id="PTHR30329:SF21">
    <property type="entry name" value="LIPOPROTEIN YIAD-RELATED"/>
    <property type="match status" value="1"/>
</dbReference>
<dbReference type="SUPFAM" id="SSF103088">
    <property type="entry name" value="OmpA-like"/>
    <property type="match status" value="1"/>
</dbReference>
<proteinExistence type="predicted"/>
<comment type="caution">
    <text evidence="5">The sequence shown here is derived from an EMBL/GenBank/DDBJ whole genome shotgun (WGS) entry which is preliminary data.</text>
</comment>
<dbReference type="EMBL" id="MVDE01000018">
    <property type="protein sequence ID" value="PKQ65965.1"/>
    <property type="molecule type" value="Genomic_DNA"/>
</dbReference>
<dbReference type="PANTHER" id="PTHR30329">
    <property type="entry name" value="STATOR ELEMENT OF FLAGELLAR MOTOR COMPLEX"/>
    <property type="match status" value="1"/>
</dbReference>
<evidence type="ECO:0000256" key="2">
    <source>
        <dbReference type="PROSITE-ProRule" id="PRU00473"/>
    </source>
</evidence>
<accession>A0A2N3I6N6</accession>
<protein>
    <recommendedName>
        <fullName evidence="4">OmpA-like domain-containing protein</fullName>
    </recommendedName>
</protein>
<evidence type="ECO:0000313" key="5">
    <source>
        <dbReference type="EMBL" id="PKQ65965.1"/>
    </source>
</evidence>
<dbReference type="AlphaFoldDB" id="A0A2N3I6N6"/>
<feature type="chain" id="PRO_5014923877" description="OmpA-like domain-containing protein" evidence="3">
    <location>
        <begin position="23"/>
        <end position="477"/>
    </location>
</feature>
<evidence type="ECO:0000313" key="6">
    <source>
        <dbReference type="Proteomes" id="UP000233618"/>
    </source>
</evidence>
<feature type="signal peptide" evidence="3">
    <location>
        <begin position="1"/>
        <end position="22"/>
    </location>
</feature>
<evidence type="ECO:0000256" key="3">
    <source>
        <dbReference type="SAM" id="SignalP"/>
    </source>
</evidence>
<gene>
    <name evidence="5" type="ORF">BZG01_12435</name>
</gene>
<dbReference type="Gene3D" id="3.30.1330.60">
    <property type="entry name" value="OmpA-like domain"/>
    <property type="match status" value="1"/>
</dbReference>
<dbReference type="InterPro" id="IPR036737">
    <property type="entry name" value="OmpA-like_sf"/>
</dbReference>
<keyword evidence="2" id="KW-0472">Membrane</keyword>
<name>A0A2N3I6N6_9BACT</name>
<feature type="domain" description="OmpA-like" evidence="4">
    <location>
        <begin position="361"/>
        <end position="477"/>
    </location>
</feature>
<keyword evidence="1 3" id="KW-0732">Signal</keyword>
<keyword evidence="6" id="KW-1185">Reference proteome</keyword>
<dbReference type="Pfam" id="PF13505">
    <property type="entry name" value="OMP_b-brl"/>
    <property type="match status" value="1"/>
</dbReference>
<organism evidence="5 6">
    <name type="scientific">Labilibaculum manganireducens</name>
    <dbReference type="NCBI Taxonomy" id="1940525"/>
    <lineage>
        <taxon>Bacteria</taxon>
        <taxon>Pseudomonadati</taxon>
        <taxon>Bacteroidota</taxon>
        <taxon>Bacteroidia</taxon>
        <taxon>Marinilabiliales</taxon>
        <taxon>Marinifilaceae</taxon>
        <taxon>Labilibaculum</taxon>
    </lineage>
</organism>
<dbReference type="Proteomes" id="UP000233618">
    <property type="component" value="Unassembled WGS sequence"/>
</dbReference>